<evidence type="ECO:0000256" key="5">
    <source>
        <dbReference type="ARBA" id="ARBA00023136"/>
    </source>
</evidence>
<dbReference type="PANTHER" id="PTHR35007:SF1">
    <property type="entry name" value="PILUS ASSEMBLY PROTEIN"/>
    <property type="match status" value="1"/>
</dbReference>
<evidence type="ECO:0000313" key="8">
    <source>
        <dbReference type="EMBL" id="RDD67880.1"/>
    </source>
</evidence>
<feature type="transmembrane region" description="Helical" evidence="6">
    <location>
        <begin position="287"/>
        <end position="306"/>
    </location>
</feature>
<dbReference type="EMBL" id="QPMK01000002">
    <property type="protein sequence ID" value="RDD67880.1"/>
    <property type="molecule type" value="Genomic_DNA"/>
</dbReference>
<feature type="transmembrane region" description="Helical" evidence="6">
    <location>
        <begin position="79"/>
        <end position="104"/>
    </location>
</feature>
<dbReference type="RefSeq" id="WP_114509692.1">
    <property type="nucleotide sequence ID" value="NZ_QPMK01000002.1"/>
</dbReference>
<feature type="transmembrane region" description="Helical" evidence="6">
    <location>
        <begin position="255"/>
        <end position="275"/>
    </location>
</feature>
<dbReference type="GO" id="GO:0005886">
    <property type="term" value="C:plasma membrane"/>
    <property type="evidence" value="ECO:0007669"/>
    <property type="project" value="UniProtKB-SubCell"/>
</dbReference>
<keyword evidence="9" id="KW-1185">Reference proteome</keyword>
<gene>
    <name evidence="8" type="ORF">DU478_04265</name>
</gene>
<feature type="domain" description="Type II secretion system protein GspF" evidence="7">
    <location>
        <begin position="147"/>
        <end position="269"/>
    </location>
</feature>
<evidence type="ECO:0000313" key="9">
    <source>
        <dbReference type="Proteomes" id="UP000253977"/>
    </source>
</evidence>
<keyword evidence="5 6" id="KW-0472">Membrane</keyword>
<dbReference type="PANTHER" id="PTHR35007">
    <property type="entry name" value="INTEGRAL MEMBRANE PROTEIN-RELATED"/>
    <property type="match status" value="1"/>
</dbReference>
<sequence>MGIGLFWALLLAACALVLPVALKLILTESSAETERKLARMRSAAPRMTDTDLLLLRAAEADGGSKQPFLRDMQRMTETLGLPVSGRGFLLCVAVAALAFGILAFLGTGSALLALGLAGSVALTAVAVLRARHAAYVDRFVTQLPDALDLMMRGLRIGHPISATISNVARTMPDPIGAEFRVIEKKIGHGDYLTDALSDLADKIDQEDMHYLAVSIRIQHGTGGNLADMLATLSGVIRSRIMLRRRVRALSSEGRISSLLLSSLPLVIFGATSLMAPDYYGAVSDDPLFLPIACTIVALVVANFLILRRLVNFQA</sequence>
<protein>
    <recommendedName>
        <fullName evidence="7">Type II secretion system protein GspF domain-containing protein</fullName>
    </recommendedName>
</protein>
<comment type="subcellular location">
    <subcellularLocation>
        <location evidence="1">Cell membrane</location>
        <topology evidence="1">Multi-pass membrane protein</topology>
    </subcellularLocation>
</comment>
<dbReference type="Proteomes" id="UP000253977">
    <property type="component" value="Unassembled WGS sequence"/>
</dbReference>
<dbReference type="OrthoDB" id="9803381at2"/>
<evidence type="ECO:0000259" key="7">
    <source>
        <dbReference type="Pfam" id="PF00482"/>
    </source>
</evidence>
<evidence type="ECO:0000256" key="2">
    <source>
        <dbReference type="ARBA" id="ARBA00022475"/>
    </source>
</evidence>
<dbReference type="InterPro" id="IPR042094">
    <property type="entry name" value="T2SS_GspF_sf"/>
</dbReference>
<evidence type="ECO:0000256" key="1">
    <source>
        <dbReference type="ARBA" id="ARBA00004651"/>
    </source>
</evidence>
<evidence type="ECO:0000256" key="6">
    <source>
        <dbReference type="SAM" id="Phobius"/>
    </source>
</evidence>
<feature type="transmembrane region" description="Helical" evidence="6">
    <location>
        <begin position="110"/>
        <end position="128"/>
    </location>
</feature>
<keyword evidence="4 6" id="KW-1133">Transmembrane helix</keyword>
<accession>A0A369TRT4</accession>
<dbReference type="Gene3D" id="1.20.81.30">
    <property type="entry name" value="Type II secretion system (T2SS), domain F"/>
    <property type="match status" value="1"/>
</dbReference>
<dbReference type="InterPro" id="IPR018076">
    <property type="entry name" value="T2SS_GspF_dom"/>
</dbReference>
<evidence type="ECO:0000256" key="4">
    <source>
        <dbReference type="ARBA" id="ARBA00022989"/>
    </source>
</evidence>
<comment type="caution">
    <text evidence="8">The sequence shown here is derived from an EMBL/GenBank/DDBJ whole genome shotgun (WGS) entry which is preliminary data.</text>
</comment>
<evidence type="ECO:0000256" key="3">
    <source>
        <dbReference type="ARBA" id="ARBA00022692"/>
    </source>
</evidence>
<dbReference type="Pfam" id="PF00482">
    <property type="entry name" value="T2SSF"/>
    <property type="match status" value="1"/>
</dbReference>
<feature type="transmembrane region" description="Helical" evidence="6">
    <location>
        <begin position="6"/>
        <end position="26"/>
    </location>
</feature>
<dbReference type="AlphaFoldDB" id="A0A369TRT4"/>
<organism evidence="8 9">
    <name type="scientific">Thalassococcus profundi</name>
    <dbReference type="NCBI Taxonomy" id="2282382"/>
    <lineage>
        <taxon>Bacteria</taxon>
        <taxon>Pseudomonadati</taxon>
        <taxon>Pseudomonadota</taxon>
        <taxon>Alphaproteobacteria</taxon>
        <taxon>Rhodobacterales</taxon>
        <taxon>Roseobacteraceae</taxon>
        <taxon>Thalassococcus</taxon>
    </lineage>
</organism>
<name>A0A369TRT4_9RHOB</name>
<reference evidence="8 9" key="1">
    <citation type="submission" date="2018-07" db="EMBL/GenBank/DDBJ databases">
        <title>Thalassococcus profundi sp. nov., a marine bacterium isolated from deep seawater of Okinawa Trough.</title>
        <authorList>
            <person name="Yu M."/>
        </authorList>
    </citation>
    <scope>NUCLEOTIDE SEQUENCE [LARGE SCALE GENOMIC DNA]</scope>
    <source>
        <strain evidence="8 9">WRAS1</strain>
    </source>
</reference>
<keyword evidence="3 6" id="KW-0812">Transmembrane</keyword>
<proteinExistence type="predicted"/>
<keyword evidence="2" id="KW-1003">Cell membrane</keyword>